<dbReference type="InterPro" id="IPR000222">
    <property type="entry name" value="PP2C_BS"/>
</dbReference>
<keyword evidence="6" id="KW-0460">Magnesium</keyword>
<keyword evidence="4" id="KW-0479">Metal-binding</keyword>
<evidence type="ECO:0000256" key="5">
    <source>
        <dbReference type="ARBA" id="ARBA00022801"/>
    </source>
</evidence>
<proteinExistence type="inferred from homology"/>
<dbReference type="GeneID" id="28721955"/>
<dbReference type="PROSITE" id="PS51746">
    <property type="entry name" value="PPM_2"/>
    <property type="match status" value="1"/>
</dbReference>
<dbReference type="OrthoDB" id="10264738at2759"/>
<dbReference type="InterPro" id="IPR001932">
    <property type="entry name" value="PPM-type_phosphatase-like_dom"/>
</dbReference>
<dbReference type="InterPro" id="IPR015655">
    <property type="entry name" value="PP2C"/>
</dbReference>
<dbReference type="RefSeq" id="XP_017985784.1">
    <property type="nucleotide sequence ID" value="XM_018130120.1"/>
</dbReference>
<evidence type="ECO:0000256" key="8">
    <source>
        <dbReference type="ARBA" id="ARBA00023211"/>
    </source>
</evidence>
<keyword evidence="8" id="KW-0464">Manganese</keyword>
<comment type="cofactor">
    <cofactor evidence="1">
        <name>Mn(2+)</name>
        <dbReference type="ChEBI" id="CHEBI:29035"/>
    </cofactor>
</comment>
<evidence type="ECO:0000256" key="4">
    <source>
        <dbReference type="ARBA" id="ARBA00022723"/>
    </source>
</evidence>
<evidence type="ECO:0000313" key="11">
    <source>
        <dbReference type="EMBL" id="AMD18788.1"/>
    </source>
</evidence>
<accession>A0A109UWI5</accession>
<dbReference type="FunFam" id="3.60.40.10:FF:000087">
    <property type="entry name" value="Type 2C protein phosphatase"/>
    <property type="match status" value="1"/>
</dbReference>
<dbReference type="Pfam" id="PF00481">
    <property type="entry name" value="PP2C"/>
    <property type="match status" value="1"/>
</dbReference>
<dbReference type="SMART" id="SM00332">
    <property type="entry name" value="PP2Cc"/>
    <property type="match status" value="1"/>
</dbReference>
<dbReference type="PANTHER" id="PTHR13832">
    <property type="entry name" value="PROTEIN PHOSPHATASE 2C"/>
    <property type="match status" value="1"/>
</dbReference>
<organism evidence="11 12">
    <name type="scientific">Eremothecium sinecaudum</name>
    <dbReference type="NCBI Taxonomy" id="45286"/>
    <lineage>
        <taxon>Eukaryota</taxon>
        <taxon>Fungi</taxon>
        <taxon>Dikarya</taxon>
        <taxon>Ascomycota</taxon>
        <taxon>Saccharomycotina</taxon>
        <taxon>Saccharomycetes</taxon>
        <taxon>Saccharomycetales</taxon>
        <taxon>Saccharomycetaceae</taxon>
        <taxon>Eremothecium</taxon>
    </lineage>
</organism>
<dbReference type="STRING" id="45286.A0A109UWI5"/>
<dbReference type="PANTHER" id="PTHR13832:SF803">
    <property type="entry name" value="PROTEIN PHOSPHATASE 1G"/>
    <property type="match status" value="1"/>
</dbReference>
<dbReference type="CDD" id="cd00143">
    <property type="entry name" value="PP2Cc"/>
    <property type="match status" value="1"/>
</dbReference>
<dbReference type="GO" id="GO:0004722">
    <property type="term" value="F:protein serine/threonine phosphatase activity"/>
    <property type="evidence" value="ECO:0007669"/>
    <property type="project" value="UniProtKB-EC"/>
</dbReference>
<evidence type="ECO:0000256" key="1">
    <source>
        <dbReference type="ARBA" id="ARBA00001936"/>
    </source>
</evidence>
<evidence type="ECO:0000256" key="3">
    <source>
        <dbReference type="ARBA" id="ARBA00013081"/>
    </source>
</evidence>
<dbReference type="GO" id="GO:0046872">
    <property type="term" value="F:metal ion binding"/>
    <property type="evidence" value="ECO:0007669"/>
    <property type="project" value="UniProtKB-KW"/>
</dbReference>
<dbReference type="EC" id="3.1.3.16" evidence="3"/>
<evidence type="ECO:0000256" key="9">
    <source>
        <dbReference type="RuleBase" id="RU003465"/>
    </source>
</evidence>
<dbReference type="SUPFAM" id="SSF81606">
    <property type="entry name" value="PP2C-like"/>
    <property type="match status" value="1"/>
</dbReference>
<dbReference type="InterPro" id="IPR036457">
    <property type="entry name" value="PPM-type-like_dom_sf"/>
</dbReference>
<dbReference type="PROSITE" id="PS01032">
    <property type="entry name" value="PPM_1"/>
    <property type="match status" value="1"/>
</dbReference>
<reference evidence="11 12" key="1">
    <citation type="submission" date="2016-01" db="EMBL/GenBank/DDBJ databases">
        <title>Genome sequence of the yeast Holleya sinecauda.</title>
        <authorList>
            <person name="Dietrich F.S."/>
        </authorList>
    </citation>
    <scope>NUCLEOTIDE SEQUENCE [LARGE SCALE GENOMIC DNA]</scope>
    <source>
        <strain evidence="11 12">ATCC 58844</strain>
    </source>
</reference>
<protein>
    <recommendedName>
        <fullName evidence="3">protein-serine/threonine phosphatase</fullName>
        <ecNumber evidence="3">3.1.3.16</ecNumber>
    </recommendedName>
</protein>
<sequence>MGQLLSHPLTEKTIIYNDYSAETNLQLVVPQQQKQLFLKPQRSSERLHRLHLRRHSHDNKAGGQESNMGSVPESNSVVTGGYVQFYNCVGSMQGYRLTQEDSHIISNNDSQLTVNFRNPISGVQETLHLSVFGVFDGHGGDECSIFLANSPNGILKWIKYTFENHKYGKYGNQSEQGGPIKRRFRTIEGLVSQILKDAFALQDNELHSHFANSTCGSTAIMAIIVNGQMLYVVNCGDSRCILSSSDKCIKNMSFDHKPQHISELIRINDDGGTVTLGRVGGVLALSRAFGDFQFKKSVAYTHSQLNNPGGVRRFVNFAESQVTVEPDILAHKVDYLKDEFLVLACDGIWDIYSNKSLIQFIKYHLILGLKLDEIVTRVLDHGIANADSSTGVGFDNMTVVIVVLNRPGETLDQWYAKMKSRLEKEKGLV</sequence>
<evidence type="ECO:0000259" key="10">
    <source>
        <dbReference type="PROSITE" id="PS51746"/>
    </source>
</evidence>
<evidence type="ECO:0000256" key="6">
    <source>
        <dbReference type="ARBA" id="ARBA00022842"/>
    </source>
</evidence>
<dbReference type="Gene3D" id="3.60.40.10">
    <property type="entry name" value="PPM-type phosphatase domain"/>
    <property type="match status" value="1"/>
</dbReference>
<name>A0A109UWI5_9SACH</name>
<gene>
    <name evidence="11" type="ORF">AW171_hschr2305</name>
</gene>
<dbReference type="Proteomes" id="UP000243052">
    <property type="component" value="Chromosome ii"/>
</dbReference>
<feature type="domain" description="PPM-type phosphatase" evidence="10">
    <location>
        <begin position="86"/>
        <end position="404"/>
    </location>
</feature>
<evidence type="ECO:0000256" key="2">
    <source>
        <dbReference type="ARBA" id="ARBA00006702"/>
    </source>
</evidence>
<evidence type="ECO:0000256" key="7">
    <source>
        <dbReference type="ARBA" id="ARBA00022912"/>
    </source>
</evidence>
<keyword evidence="5 9" id="KW-0378">Hydrolase</keyword>
<comment type="similarity">
    <text evidence="2 9">Belongs to the PP2C family.</text>
</comment>
<dbReference type="EMBL" id="CP014242">
    <property type="protein sequence ID" value="AMD18788.1"/>
    <property type="molecule type" value="Genomic_DNA"/>
</dbReference>
<dbReference type="AlphaFoldDB" id="A0A109UWI5"/>
<evidence type="ECO:0000313" key="12">
    <source>
        <dbReference type="Proteomes" id="UP000243052"/>
    </source>
</evidence>
<keyword evidence="7 9" id="KW-0904">Protein phosphatase</keyword>
<keyword evidence="12" id="KW-1185">Reference proteome</keyword>